<reference evidence="1 2" key="1">
    <citation type="submission" date="2018-06" db="EMBL/GenBank/DDBJ databases">
        <title>Sphaerisporangium craniellae sp. nov., isolated from a marine sponge in the South China Sea.</title>
        <authorList>
            <person name="Li L."/>
        </authorList>
    </citation>
    <scope>NUCLEOTIDE SEQUENCE [LARGE SCALE GENOMIC DNA]</scope>
    <source>
        <strain evidence="1 2">CCTCC AA 208026</strain>
    </source>
</reference>
<protein>
    <submittedName>
        <fullName evidence="1">Esterase</fullName>
    </submittedName>
</protein>
<evidence type="ECO:0000313" key="1">
    <source>
        <dbReference type="EMBL" id="RCG31365.1"/>
    </source>
</evidence>
<dbReference type="InterPro" id="IPR050583">
    <property type="entry name" value="Mycobacterial_A85_antigen"/>
</dbReference>
<dbReference type="AlphaFoldDB" id="A0A367FP17"/>
<dbReference type="GO" id="GO:0016747">
    <property type="term" value="F:acyltransferase activity, transferring groups other than amino-acyl groups"/>
    <property type="evidence" value="ECO:0007669"/>
    <property type="project" value="TreeGrafter"/>
</dbReference>
<comment type="caution">
    <text evidence="1">The sequence shown here is derived from an EMBL/GenBank/DDBJ whole genome shotgun (WGS) entry which is preliminary data.</text>
</comment>
<dbReference type="PANTHER" id="PTHR48098">
    <property type="entry name" value="ENTEROCHELIN ESTERASE-RELATED"/>
    <property type="match status" value="1"/>
</dbReference>
<name>A0A367FP17_9ACTN</name>
<dbReference type="SUPFAM" id="SSF63829">
    <property type="entry name" value="Calcium-dependent phosphotriesterase"/>
    <property type="match status" value="1"/>
</dbReference>
<evidence type="ECO:0000313" key="2">
    <source>
        <dbReference type="Proteomes" id="UP000253094"/>
    </source>
</evidence>
<dbReference type="Gene3D" id="3.40.50.1820">
    <property type="entry name" value="alpha/beta hydrolase"/>
    <property type="match status" value="1"/>
</dbReference>
<dbReference type="SUPFAM" id="SSF53474">
    <property type="entry name" value="alpha/beta-Hydrolases"/>
    <property type="match status" value="1"/>
</dbReference>
<sequence length="716" mass="73471">MVVSRWRVLGVLAALVLTVCTAYTVMPAEARGGRAKTGTITASSAHSAALGEPIAYNVYLPAGYARGDQRYPVLYLLHGRGDSLQSWTQAKQTLDEMIQAKRIPPLIAVMPDAPWSERGSWYVDSRYTGSDVPGRPVETALTRDLVKHVDATYRTAAIRTARIVGGYSMGGAGALRYALAHQDLFSGALVLSPAAYTPLPPGDSSTRDYGAFGLGGEKFDDEVYQRLNYPRLLTEVDPDLPVRLFIAVGDDEYANPDPADARHDLDFESEALYNAARRVPGVSAQMRILDGGHDWSVWGAAFEQGMADLGPVLSVVPPAGLPAPLHGTPGTDWAGGAASHADGSTTLGYAASGAVNGQSHAGGLDVVLSRLGPDSAARWTRQLGTAADERLYGVAALPDGGVIAAGYTKGDLDGHHPGSTTDDAFAVRLDADGDVRWLTQFGAPGTADRVYGLAATSDGGAYLAGYTKGALSGANSGDKDAILARVTPGGQVAWVRQLGGPGEDKAYGVAADATGAYVVGGGPAGLPGTTALGGQDGWIARYDADGTRRWTTTAGGAGDDRLNAVTVTTGGLVLATGAVGGDLLAVAYTTAGKQKWTTTLATPATDAGAGVVPLPGGEAEVVGYTRGRVGVMAGQADILTVRLSGQGKQVAAAQFGTARDDGVDPFAEPNLFAAPAPNGKILVTGLTYGTTPGAPAPGNGDVFTTLLTPTTGLPTP</sequence>
<dbReference type="OrthoDB" id="184858at2"/>
<dbReference type="RefSeq" id="WP_114028743.1">
    <property type="nucleotide sequence ID" value="NZ_QOIL01000005.1"/>
</dbReference>
<dbReference type="InterPro" id="IPR010620">
    <property type="entry name" value="SBBP_repeat"/>
</dbReference>
<dbReference type="Pfam" id="PF00756">
    <property type="entry name" value="Esterase"/>
    <property type="match status" value="1"/>
</dbReference>
<dbReference type="Gene3D" id="2.80.10.50">
    <property type="match status" value="1"/>
</dbReference>
<dbReference type="Proteomes" id="UP000253094">
    <property type="component" value="Unassembled WGS sequence"/>
</dbReference>
<keyword evidence="2" id="KW-1185">Reference proteome</keyword>
<accession>A0A367FP17</accession>
<proteinExistence type="predicted"/>
<gene>
    <name evidence="1" type="ORF">DQ384_11695</name>
</gene>
<dbReference type="EMBL" id="QOIL01000005">
    <property type="protein sequence ID" value="RCG31365.1"/>
    <property type="molecule type" value="Genomic_DNA"/>
</dbReference>
<dbReference type="InterPro" id="IPR029058">
    <property type="entry name" value="AB_hydrolase_fold"/>
</dbReference>
<organism evidence="1 2">
    <name type="scientific">Sphaerisporangium album</name>
    <dbReference type="NCBI Taxonomy" id="509200"/>
    <lineage>
        <taxon>Bacteria</taxon>
        <taxon>Bacillati</taxon>
        <taxon>Actinomycetota</taxon>
        <taxon>Actinomycetes</taxon>
        <taxon>Streptosporangiales</taxon>
        <taxon>Streptosporangiaceae</taxon>
        <taxon>Sphaerisporangium</taxon>
    </lineage>
</organism>
<dbReference type="PANTHER" id="PTHR48098:SF1">
    <property type="entry name" value="DIACYLGLYCEROL ACYLTRANSFERASE_MYCOLYLTRANSFERASE AG85A"/>
    <property type="match status" value="1"/>
</dbReference>
<dbReference type="InterPro" id="IPR000801">
    <property type="entry name" value="Esterase-like"/>
</dbReference>
<dbReference type="Pfam" id="PF06739">
    <property type="entry name" value="SBBP"/>
    <property type="match status" value="1"/>
</dbReference>